<dbReference type="SUPFAM" id="SSF51197">
    <property type="entry name" value="Clavaminate synthase-like"/>
    <property type="match status" value="1"/>
</dbReference>
<accession>A0A7H8REE1</accession>
<sequence>MDSGSMVYFLGTLWHGGGQNTSEMERKALNMQYCQPWLRPFENHILAVDWGKLGEIPLKVVDMMGYKIGMPFIGSVEGGSPLRAVTRRLKDYRSGIKRNTKL</sequence>
<evidence type="ECO:0000313" key="1">
    <source>
        <dbReference type="EMBL" id="QKX64764.1"/>
    </source>
</evidence>
<gene>
    <name evidence="1" type="ORF">TRUGW13939_11940</name>
</gene>
<dbReference type="Gene3D" id="2.60.120.620">
    <property type="entry name" value="q2cbj1_9rhob like domain"/>
    <property type="match status" value="1"/>
</dbReference>
<protein>
    <recommendedName>
        <fullName evidence="3">Phytanoyl-CoA dioxygenase family protein</fullName>
    </recommendedName>
</protein>
<dbReference type="GeneID" id="55999416"/>
<dbReference type="EMBL" id="CP055903">
    <property type="protein sequence ID" value="QKX64764.1"/>
    <property type="molecule type" value="Genomic_DNA"/>
</dbReference>
<name>A0A7H8REE1_TALRU</name>
<dbReference type="OrthoDB" id="445007at2759"/>
<dbReference type="KEGG" id="trg:TRUGW13939_11940"/>
<reference evidence="2" key="1">
    <citation type="submission" date="2020-06" db="EMBL/GenBank/DDBJ databases">
        <title>A chromosome-scale genome assembly of Talaromyces rugulosus W13939.</title>
        <authorList>
            <person name="Wang B."/>
            <person name="Guo L."/>
            <person name="Ye K."/>
            <person name="Wang L."/>
        </authorList>
    </citation>
    <scope>NUCLEOTIDE SEQUENCE [LARGE SCALE GENOMIC DNA]</scope>
    <source>
        <strain evidence="2">W13939</strain>
    </source>
</reference>
<dbReference type="Proteomes" id="UP000509510">
    <property type="component" value="Chromosome VI"/>
</dbReference>
<keyword evidence="2" id="KW-1185">Reference proteome</keyword>
<organism evidence="1 2">
    <name type="scientific">Talaromyces rugulosus</name>
    <name type="common">Penicillium rugulosum</name>
    <dbReference type="NCBI Taxonomy" id="121627"/>
    <lineage>
        <taxon>Eukaryota</taxon>
        <taxon>Fungi</taxon>
        <taxon>Dikarya</taxon>
        <taxon>Ascomycota</taxon>
        <taxon>Pezizomycotina</taxon>
        <taxon>Eurotiomycetes</taxon>
        <taxon>Eurotiomycetidae</taxon>
        <taxon>Eurotiales</taxon>
        <taxon>Trichocomaceae</taxon>
        <taxon>Talaromyces</taxon>
        <taxon>Talaromyces sect. Islandici</taxon>
    </lineage>
</organism>
<evidence type="ECO:0008006" key="3">
    <source>
        <dbReference type="Google" id="ProtNLM"/>
    </source>
</evidence>
<proteinExistence type="predicted"/>
<evidence type="ECO:0000313" key="2">
    <source>
        <dbReference type="Proteomes" id="UP000509510"/>
    </source>
</evidence>
<dbReference type="AlphaFoldDB" id="A0A7H8REE1"/>
<dbReference type="RefSeq" id="XP_035350937.1">
    <property type="nucleotide sequence ID" value="XM_035495044.1"/>
</dbReference>